<dbReference type="PROSITE" id="PS50048">
    <property type="entry name" value="ZN2_CY6_FUNGAL_2"/>
    <property type="match status" value="1"/>
</dbReference>
<dbReference type="GO" id="GO:0003677">
    <property type="term" value="F:DNA binding"/>
    <property type="evidence" value="ECO:0007669"/>
    <property type="project" value="InterPro"/>
</dbReference>
<dbReference type="Pfam" id="PF00172">
    <property type="entry name" value="Zn_clus"/>
    <property type="match status" value="1"/>
</dbReference>
<organism evidence="8 9">
    <name type="scientific">Testicularia cyperi</name>
    <dbReference type="NCBI Taxonomy" id="1882483"/>
    <lineage>
        <taxon>Eukaryota</taxon>
        <taxon>Fungi</taxon>
        <taxon>Dikarya</taxon>
        <taxon>Basidiomycota</taxon>
        <taxon>Ustilaginomycotina</taxon>
        <taxon>Ustilaginomycetes</taxon>
        <taxon>Ustilaginales</taxon>
        <taxon>Anthracoideaceae</taxon>
        <taxon>Testicularia</taxon>
    </lineage>
</organism>
<evidence type="ECO:0000256" key="1">
    <source>
        <dbReference type="ARBA" id="ARBA00004123"/>
    </source>
</evidence>
<accession>A0A317XKD5</accession>
<keyword evidence="3" id="KW-0805">Transcription regulation</keyword>
<dbReference type="SUPFAM" id="SSF57701">
    <property type="entry name" value="Zn2/Cys6 DNA-binding domain"/>
    <property type="match status" value="1"/>
</dbReference>
<dbReference type="OrthoDB" id="2123952at2759"/>
<dbReference type="AlphaFoldDB" id="A0A317XKD5"/>
<feature type="region of interest" description="Disordered" evidence="6">
    <location>
        <begin position="167"/>
        <end position="246"/>
    </location>
</feature>
<evidence type="ECO:0000256" key="6">
    <source>
        <dbReference type="SAM" id="MobiDB-lite"/>
    </source>
</evidence>
<dbReference type="EMBL" id="KZ819197">
    <property type="protein sequence ID" value="PWY98744.1"/>
    <property type="molecule type" value="Genomic_DNA"/>
</dbReference>
<evidence type="ECO:0000256" key="5">
    <source>
        <dbReference type="ARBA" id="ARBA00023242"/>
    </source>
</evidence>
<evidence type="ECO:0000256" key="4">
    <source>
        <dbReference type="ARBA" id="ARBA00023163"/>
    </source>
</evidence>
<dbReference type="PANTHER" id="PTHR47338:SF5">
    <property type="entry name" value="ZN(II)2CYS6 TRANSCRIPTION FACTOR (EUROFUNG)"/>
    <property type="match status" value="1"/>
</dbReference>
<dbReference type="CDD" id="cd00067">
    <property type="entry name" value="GAL4"/>
    <property type="match status" value="1"/>
</dbReference>
<dbReference type="CDD" id="cd12148">
    <property type="entry name" value="fungal_TF_MHR"/>
    <property type="match status" value="1"/>
</dbReference>
<feature type="compositionally biased region" description="Basic and acidic residues" evidence="6">
    <location>
        <begin position="684"/>
        <end position="694"/>
    </location>
</feature>
<keyword evidence="5" id="KW-0539">Nucleus</keyword>
<dbReference type="InterPro" id="IPR001138">
    <property type="entry name" value="Zn2Cys6_DnaBD"/>
</dbReference>
<dbReference type="GO" id="GO:0000981">
    <property type="term" value="F:DNA-binding transcription factor activity, RNA polymerase II-specific"/>
    <property type="evidence" value="ECO:0007669"/>
    <property type="project" value="InterPro"/>
</dbReference>
<dbReference type="Gene3D" id="4.10.240.10">
    <property type="entry name" value="Zn(2)-C6 fungal-type DNA-binding domain"/>
    <property type="match status" value="1"/>
</dbReference>
<dbReference type="Pfam" id="PF04082">
    <property type="entry name" value="Fungal_trans"/>
    <property type="match status" value="1"/>
</dbReference>
<proteinExistence type="predicted"/>
<reference evidence="8 9" key="1">
    <citation type="journal article" date="2018" name="Mol. Biol. Evol.">
        <title>Broad Genomic Sampling Reveals a Smut Pathogenic Ancestry of the Fungal Clade Ustilaginomycotina.</title>
        <authorList>
            <person name="Kijpornyongpan T."/>
            <person name="Mondo S.J."/>
            <person name="Barry K."/>
            <person name="Sandor L."/>
            <person name="Lee J."/>
            <person name="Lipzen A."/>
            <person name="Pangilinan J."/>
            <person name="LaButti K."/>
            <person name="Hainaut M."/>
            <person name="Henrissat B."/>
            <person name="Grigoriev I.V."/>
            <person name="Spatafora J.W."/>
            <person name="Aime M.C."/>
        </authorList>
    </citation>
    <scope>NUCLEOTIDE SEQUENCE [LARGE SCALE GENOMIC DNA]</scope>
    <source>
        <strain evidence="8 9">MCA 3645</strain>
    </source>
</reference>
<feature type="region of interest" description="Disordered" evidence="6">
    <location>
        <begin position="645"/>
        <end position="811"/>
    </location>
</feature>
<evidence type="ECO:0000259" key="7">
    <source>
        <dbReference type="PROSITE" id="PS50048"/>
    </source>
</evidence>
<feature type="compositionally biased region" description="Low complexity" evidence="6">
    <location>
        <begin position="645"/>
        <end position="683"/>
    </location>
</feature>
<dbReference type="InterPro" id="IPR050815">
    <property type="entry name" value="TF_fung"/>
</dbReference>
<feature type="region of interest" description="Disordered" evidence="6">
    <location>
        <begin position="1"/>
        <end position="33"/>
    </location>
</feature>
<dbReference type="STRING" id="1882483.A0A317XKD5"/>
<dbReference type="PANTHER" id="PTHR47338">
    <property type="entry name" value="ZN(II)2CYS6 TRANSCRIPTION FACTOR (EUROFUNG)-RELATED"/>
    <property type="match status" value="1"/>
</dbReference>
<evidence type="ECO:0000256" key="3">
    <source>
        <dbReference type="ARBA" id="ARBA00023015"/>
    </source>
</evidence>
<feature type="compositionally biased region" description="Low complexity" evidence="6">
    <location>
        <begin position="729"/>
        <end position="765"/>
    </location>
</feature>
<dbReference type="InterPro" id="IPR036864">
    <property type="entry name" value="Zn2-C6_fun-type_DNA-bd_sf"/>
</dbReference>
<dbReference type="InterPro" id="IPR007219">
    <property type="entry name" value="XnlR_reg_dom"/>
</dbReference>
<dbReference type="Proteomes" id="UP000246740">
    <property type="component" value="Unassembled WGS sequence"/>
</dbReference>
<feature type="domain" description="Zn(2)-C6 fungal-type" evidence="7">
    <location>
        <begin position="115"/>
        <end position="144"/>
    </location>
</feature>
<dbReference type="SMART" id="SM00066">
    <property type="entry name" value="GAL4"/>
    <property type="match status" value="1"/>
</dbReference>
<dbReference type="PROSITE" id="PS00463">
    <property type="entry name" value="ZN2_CY6_FUNGAL_1"/>
    <property type="match status" value="1"/>
</dbReference>
<protein>
    <recommendedName>
        <fullName evidence="7">Zn(2)-C6 fungal-type domain-containing protein</fullName>
    </recommendedName>
</protein>
<keyword evidence="2" id="KW-0479">Metal-binding</keyword>
<evidence type="ECO:0000256" key="2">
    <source>
        <dbReference type="ARBA" id="ARBA00022723"/>
    </source>
</evidence>
<keyword evidence="9" id="KW-1185">Reference proteome</keyword>
<dbReference type="GO" id="GO:0006351">
    <property type="term" value="P:DNA-templated transcription"/>
    <property type="evidence" value="ECO:0007669"/>
    <property type="project" value="InterPro"/>
</dbReference>
<feature type="compositionally biased region" description="Basic and acidic residues" evidence="6">
    <location>
        <begin position="717"/>
        <end position="728"/>
    </location>
</feature>
<evidence type="ECO:0000313" key="9">
    <source>
        <dbReference type="Proteomes" id="UP000246740"/>
    </source>
</evidence>
<dbReference type="GO" id="GO:0005634">
    <property type="term" value="C:nucleus"/>
    <property type="evidence" value="ECO:0007669"/>
    <property type="project" value="UniProtKB-SubCell"/>
</dbReference>
<evidence type="ECO:0000313" key="8">
    <source>
        <dbReference type="EMBL" id="PWY98744.1"/>
    </source>
</evidence>
<gene>
    <name evidence="8" type="ORF">BCV70DRAFT_201538</name>
</gene>
<feature type="compositionally biased region" description="Low complexity" evidence="6">
    <location>
        <begin position="212"/>
        <end position="229"/>
    </location>
</feature>
<keyword evidence="4" id="KW-0804">Transcription</keyword>
<name>A0A317XKD5_9BASI</name>
<dbReference type="GO" id="GO:0008270">
    <property type="term" value="F:zinc ion binding"/>
    <property type="evidence" value="ECO:0007669"/>
    <property type="project" value="InterPro"/>
</dbReference>
<feature type="compositionally biased region" description="Polar residues" evidence="6">
    <location>
        <begin position="1"/>
        <end position="14"/>
    </location>
</feature>
<dbReference type="InParanoid" id="A0A317XKD5"/>
<sequence>MSRPLNTFHSSSWAPSGAPEHPHIHSAYSSSAAGPSSAIGASSSYRSAHAEPWAARHSATSANVVQHPPTFAAAQPAASSGPSTEQPVIRTAHVTPDGTTIYAATGRKRKRLQKACVACHKAKRRCDGGLPCSNCDFSGRTCCYSDANGKMVMPTARVTNEAAQQPIQVAGSQHPAAGPSMPVAAPNAQPLPTYLPAPSPAPGLDQHSRMRSVSVTSPPQQPSTSSLSPKVGSQREREGSFVSVDDVAPEHRREMISIFFSQLHPFSCVLDEIAFLRDLSTSEVPAWLLMSMFALSARFQQGGTEAERERRFLNGEAFARTARKMIQQEDNVGFTLLDRPDVDLAMALCFLAAHEFGMGRLQRAQSYVGDAVRAVATLRLAEGNLPPSRKPHYSRDSFSSTTRRVTCERVVLLAWTLDMTISALSAQPSSVRREEILTVARKFGNTGDESRDAVTKAFVRLAEISSVFALVLDTNRGARRNLTACEDALQSWAESLGVDHKFDDYNLKQSTRMLEEPEASAASHRAWFWAQMHLTAESAVFLMEANDGAATERNQQKAAHGNIQLILSILGIAGRRNLFAMPALLICTEFNRPTPEVLRWWGTARQCWSLGERQIVDAANLFVRTSAKSGGELVSPGSDSLTLPRLSGSSVLSSSGSRTGGLPSIGRLPLPSLRLSPPLSAPTRSHDERGDARESLTALPSWHSVHSAASSPGARNHSNDDVLSDRSRSSVGSAAGNGVEKSRNNSSSSASTDSHDSSISPRSAPVELYNNTPNPAIYRPSNRTSSHSPPLAASQPPAFGKDPRDTWSPISSLARGEKRAFAATVTL</sequence>
<comment type="subcellular location">
    <subcellularLocation>
        <location evidence="1">Nucleus</location>
    </subcellularLocation>
</comment>